<feature type="transmembrane region" description="Helical" evidence="2">
    <location>
        <begin position="140"/>
        <end position="159"/>
    </location>
</feature>
<feature type="transmembrane region" description="Helical" evidence="2">
    <location>
        <begin position="67"/>
        <end position="88"/>
    </location>
</feature>
<gene>
    <name evidence="3" type="ORF">FCH28_04820</name>
</gene>
<keyword evidence="2" id="KW-0472">Membrane</keyword>
<feature type="transmembrane region" description="Helical" evidence="2">
    <location>
        <begin position="100"/>
        <end position="120"/>
    </location>
</feature>
<evidence type="ECO:0000256" key="1">
    <source>
        <dbReference type="SAM" id="MobiDB-lite"/>
    </source>
</evidence>
<dbReference type="Proteomes" id="UP000308697">
    <property type="component" value="Unassembled WGS sequence"/>
</dbReference>
<dbReference type="OrthoDB" id="9984937at2"/>
<feature type="compositionally biased region" description="Basic residues" evidence="1">
    <location>
        <begin position="177"/>
        <end position="186"/>
    </location>
</feature>
<accession>A0A4U0NQV2</accession>
<keyword evidence="4" id="KW-1185">Reference proteome</keyword>
<evidence type="ECO:0000313" key="3">
    <source>
        <dbReference type="EMBL" id="TJZ56843.1"/>
    </source>
</evidence>
<dbReference type="EMBL" id="SUMB01000002">
    <property type="protein sequence ID" value="TJZ56843.1"/>
    <property type="molecule type" value="Genomic_DNA"/>
</dbReference>
<feature type="region of interest" description="Disordered" evidence="1">
    <location>
        <begin position="177"/>
        <end position="196"/>
    </location>
</feature>
<evidence type="ECO:0000256" key="2">
    <source>
        <dbReference type="SAM" id="Phobius"/>
    </source>
</evidence>
<sequence length="196" mass="20799">MPAEARTPSKLRTPSRLRTAIQSAGTVALAIGLAVGSVAGVLIAAATPRWLAGQTPDLPTAWPGGPIGFGVSCAVILLSSGYAGWHLYSEIRPDTPHPKLRSTAAIACYALAFTTLGYVLGTVPGRHCSTDCTAQPGAGLTIATFVIATAVLGTAAHRIRRTRQERRRAAERERLRKLRKRGKGRSRAAIQQQRRG</sequence>
<organism evidence="3 4">
    <name type="scientific">Streptomyces piniterrae</name>
    <dbReference type="NCBI Taxonomy" id="2571125"/>
    <lineage>
        <taxon>Bacteria</taxon>
        <taxon>Bacillati</taxon>
        <taxon>Actinomycetota</taxon>
        <taxon>Actinomycetes</taxon>
        <taxon>Kitasatosporales</taxon>
        <taxon>Streptomycetaceae</taxon>
        <taxon>Streptomyces</taxon>
    </lineage>
</organism>
<evidence type="ECO:0000313" key="4">
    <source>
        <dbReference type="Proteomes" id="UP000308697"/>
    </source>
</evidence>
<dbReference type="AlphaFoldDB" id="A0A4U0NQV2"/>
<comment type="caution">
    <text evidence="3">The sequence shown here is derived from an EMBL/GenBank/DDBJ whole genome shotgun (WGS) entry which is preliminary data.</text>
</comment>
<dbReference type="RefSeq" id="WP_136738463.1">
    <property type="nucleotide sequence ID" value="NZ_SUMB01000002.1"/>
</dbReference>
<protein>
    <submittedName>
        <fullName evidence="3">Uncharacterized protein</fullName>
    </submittedName>
</protein>
<reference evidence="3 4" key="1">
    <citation type="submission" date="2019-04" db="EMBL/GenBank/DDBJ databases">
        <title>Streptomyces piniterrae sp. nov., a heliquinomycin-producing actinomycete isolated from rhizosphere soil of Pinus yunnanensis.</title>
        <authorList>
            <person name="Zhuang X."/>
            <person name="Zhao J."/>
        </authorList>
    </citation>
    <scope>NUCLEOTIDE SEQUENCE [LARGE SCALE GENOMIC DNA]</scope>
    <source>
        <strain evidence="4">jys28</strain>
    </source>
</reference>
<proteinExistence type="predicted"/>
<name>A0A4U0NQV2_9ACTN</name>
<keyword evidence="2" id="KW-1133">Transmembrane helix</keyword>
<feature type="transmembrane region" description="Helical" evidence="2">
    <location>
        <begin position="21"/>
        <end position="47"/>
    </location>
</feature>
<keyword evidence="2" id="KW-0812">Transmembrane</keyword>